<reference evidence="2" key="2">
    <citation type="journal article" date="2021" name="PeerJ">
        <title>Extensive microbial diversity within the chicken gut microbiome revealed by metagenomics and culture.</title>
        <authorList>
            <person name="Gilroy R."/>
            <person name="Ravi A."/>
            <person name="Getino M."/>
            <person name="Pursley I."/>
            <person name="Horton D.L."/>
            <person name="Alikhan N.F."/>
            <person name="Baker D."/>
            <person name="Gharbi K."/>
            <person name="Hall N."/>
            <person name="Watson M."/>
            <person name="Adriaenssens E.M."/>
            <person name="Foster-Nyarko E."/>
            <person name="Jarju S."/>
            <person name="Secka A."/>
            <person name="Antonio M."/>
            <person name="Oren A."/>
            <person name="Chaudhuri R.R."/>
            <person name="La Ragione R."/>
            <person name="Hildebrand F."/>
            <person name="Pallen M.J."/>
        </authorList>
    </citation>
    <scope>NUCLEOTIDE SEQUENCE</scope>
    <source>
        <strain evidence="2">21143</strain>
    </source>
</reference>
<sequence>MISIIVCSINPDAAEKLKQNIAATIGRVEYEVIVFDNRTSGYGICKVYNSCAEKSRYDFLCFLHEDVQFDTIGWGEKIVRKLSEPDCGTIGFAGSKLRTEGFYGIGLATEGTWRSNYIQHLNGRWYVGTFENPDCSEFSPVVVLDGMCLFVSRKVWSEIRFDEQKFPGFHLYDLDFSTAVFAAGYVNYVCHTAIVEHFSEGFYTSTWFEATRDYNGKWAEKLPLYVADCRPTGEMKEYVRRVEFRFIKNMMKGRGKCSWEVIGQLCDAYCAKYGGIKAWEMRYQERRYHKRWKRDGRL</sequence>
<proteinExistence type="predicted"/>
<accession>A0A9D1KBK9</accession>
<dbReference type="Gene3D" id="3.90.550.10">
    <property type="entry name" value="Spore Coat Polysaccharide Biosynthesis Protein SpsA, Chain A"/>
    <property type="match status" value="1"/>
</dbReference>
<gene>
    <name evidence="2" type="ORF">IAD06_00160</name>
</gene>
<comment type="caution">
    <text evidence="2">The sequence shown here is derived from an EMBL/GenBank/DDBJ whole genome shotgun (WGS) entry which is preliminary data.</text>
</comment>
<dbReference type="EMBL" id="DVKT01000001">
    <property type="protein sequence ID" value="HIT38443.1"/>
    <property type="molecule type" value="Genomic_DNA"/>
</dbReference>
<dbReference type="InterPro" id="IPR059123">
    <property type="entry name" value="StrF_dom"/>
</dbReference>
<dbReference type="AlphaFoldDB" id="A0A9D1KBK9"/>
<dbReference type="Pfam" id="PF13712">
    <property type="entry name" value="Glyco_tranf_2_5"/>
    <property type="match status" value="1"/>
</dbReference>
<dbReference type="InterPro" id="IPR029044">
    <property type="entry name" value="Nucleotide-diphossugar_trans"/>
</dbReference>
<dbReference type="SUPFAM" id="SSF53448">
    <property type="entry name" value="Nucleotide-diphospho-sugar transferases"/>
    <property type="match status" value="1"/>
</dbReference>
<name>A0A9D1KBK9_9BACT</name>
<dbReference type="Proteomes" id="UP000886722">
    <property type="component" value="Unassembled WGS sequence"/>
</dbReference>
<organism evidence="2 3">
    <name type="scientific">Candidatus Caccoplasma intestinavium</name>
    <dbReference type="NCBI Taxonomy" id="2840716"/>
    <lineage>
        <taxon>Bacteria</taxon>
        <taxon>Pseudomonadati</taxon>
        <taxon>Bacteroidota</taxon>
        <taxon>Bacteroidia</taxon>
        <taxon>Bacteroidales</taxon>
        <taxon>Bacteroidaceae</taxon>
        <taxon>Bacteroidaceae incertae sedis</taxon>
        <taxon>Candidatus Caccoplasma</taxon>
    </lineage>
</organism>
<protein>
    <recommendedName>
        <fullName evidence="1">Streptomycin biosynthesis protein StrF domain-containing protein</fullName>
    </recommendedName>
</protein>
<evidence type="ECO:0000313" key="3">
    <source>
        <dbReference type="Proteomes" id="UP000886722"/>
    </source>
</evidence>
<feature type="domain" description="Streptomycin biosynthesis protein StrF" evidence="1">
    <location>
        <begin position="4"/>
        <end position="191"/>
    </location>
</feature>
<reference evidence="2" key="1">
    <citation type="submission" date="2020-10" db="EMBL/GenBank/DDBJ databases">
        <authorList>
            <person name="Gilroy R."/>
        </authorList>
    </citation>
    <scope>NUCLEOTIDE SEQUENCE</scope>
    <source>
        <strain evidence="2">21143</strain>
    </source>
</reference>
<evidence type="ECO:0000313" key="2">
    <source>
        <dbReference type="EMBL" id="HIT38443.1"/>
    </source>
</evidence>
<evidence type="ECO:0000259" key="1">
    <source>
        <dbReference type="Pfam" id="PF13712"/>
    </source>
</evidence>